<dbReference type="NCBIfam" id="TIGR02593">
    <property type="entry name" value="CRISPR_cas5"/>
    <property type="match status" value="1"/>
</dbReference>
<dbReference type="InterPro" id="IPR013422">
    <property type="entry name" value="CRISPR-assoc_prot_Cas5_N"/>
</dbReference>
<evidence type="ECO:0000313" key="3">
    <source>
        <dbReference type="Proteomes" id="UP000658514"/>
    </source>
</evidence>
<sequence>MVRQSINLYLFTYRRCKFLASQSWKKPTTKQKNLSFPCPMPYAQCPFHARTDTQQ</sequence>
<evidence type="ECO:0000256" key="1">
    <source>
        <dbReference type="ARBA" id="ARBA00023118"/>
    </source>
</evidence>
<name>A0ABR8A934_9CYAN</name>
<evidence type="ECO:0000313" key="2">
    <source>
        <dbReference type="EMBL" id="MBD2196491.1"/>
    </source>
</evidence>
<dbReference type="Proteomes" id="UP000658514">
    <property type="component" value="Unassembled WGS sequence"/>
</dbReference>
<protein>
    <submittedName>
        <fullName evidence="2">CRISPR-associated protein Cas5</fullName>
    </submittedName>
</protein>
<keyword evidence="1" id="KW-0051">Antiviral defense</keyword>
<proteinExistence type="predicted"/>
<organism evidence="2 3">
    <name type="scientific">Calothrix parietina FACHB-288</name>
    <dbReference type="NCBI Taxonomy" id="2692896"/>
    <lineage>
        <taxon>Bacteria</taxon>
        <taxon>Bacillati</taxon>
        <taxon>Cyanobacteriota</taxon>
        <taxon>Cyanophyceae</taxon>
        <taxon>Nostocales</taxon>
        <taxon>Calotrichaceae</taxon>
        <taxon>Calothrix</taxon>
    </lineage>
</organism>
<keyword evidence="3" id="KW-1185">Reference proteome</keyword>
<reference evidence="2 3" key="1">
    <citation type="journal article" date="2020" name="ISME J.">
        <title>Comparative genomics reveals insights into cyanobacterial evolution and habitat adaptation.</title>
        <authorList>
            <person name="Chen M.Y."/>
            <person name="Teng W.K."/>
            <person name="Zhao L."/>
            <person name="Hu C.X."/>
            <person name="Zhou Y.K."/>
            <person name="Han B.P."/>
            <person name="Song L.R."/>
            <person name="Shu W.S."/>
        </authorList>
    </citation>
    <scope>NUCLEOTIDE SEQUENCE [LARGE SCALE GENOMIC DNA]</scope>
    <source>
        <strain evidence="2 3">FACHB-288</strain>
    </source>
</reference>
<gene>
    <name evidence="2" type="primary">cas5</name>
    <name evidence="2" type="ORF">H6G24_13445</name>
</gene>
<dbReference type="EMBL" id="JACJQH010000018">
    <property type="protein sequence ID" value="MBD2196491.1"/>
    <property type="molecule type" value="Genomic_DNA"/>
</dbReference>
<accession>A0ABR8A934</accession>
<comment type="caution">
    <text evidence="2">The sequence shown here is derived from an EMBL/GenBank/DDBJ whole genome shotgun (WGS) entry which is preliminary data.</text>
</comment>